<keyword evidence="2" id="KW-1003">Cell membrane</keyword>
<evidence type="ECO:0000256" key="10">
    <source>
        <dbReference type="SAM" id="Phobius"/>
    </source>
</evidence>
<feature type="transmembrane region" description="Helical" evidence="10">
    <location>
        <begin position="30"/>
        <end position="52"/>
    </location>
</feature>
<dbReference type="Pfam" id="PF00001">
    <property type="entry name" value="7tm_1"/>
    <property type="match status" value="1"/>
</dbReference>
<keyword evidence="8 9" id="KW-0807">Transducer</keyword>
<keyword evidence="13" id="KW-1185">Reference proteome</keyword>
<dbReference type="SUPFAM" id="SSF81321">
    <property type="entry name" value="Family A G protein-coupled receptor-like"/>
    <property type="match status" value="1"/>
</dbReference>
<organism evidence="12">
    <name type="scientific">Pundamilia nyererei</name>
    <dbReference type="NCBI Taxonomy" id="303518"/>
    <lineage>
        <taxon>Eukaryota</taxon>
        <taxon>Metazoa</taxon>
        <taxon>Chordata</taxon>
        <taxon>Craniata</taxon>
        <taxon>Vertebrata</taxon>
        <taxon>Euteleostomi</taxon>
        <taxon>Actinopterygii</taxon>
        <taxon>Neopterygii</taxon>
        <taxon>Teleostei</taxon>
        <taxon>Neoteleostei</taxon>
        <taxon>Acanthomorphata</taxon>
        <taxon>Ovalentaria</taxon>
        <taxon>Cichlomorphae</taxon>
        <taxon>Cichliformes</taxon>
        <taxon>Cichlidae</taxon>
        <taxon>African cichlids</taxon>
        <taxon>Pseudocrenilabrinae</taxon>
        <taxon>Haplochromini</taxon>
        <taxon>Pundamilia</taxon>
    </lineage>
</organism>
<keyword evidence="5 9" id="KW-0297">G-protein coupled receptor</keyword>
<dbReference type="RefSeq" id="XP_005742580.1">
    <property type="nucleotide sequence ID" value="XM_005742523.1"/>
</dbReference>
<dbReference type="PROSITE" id="PS00237">
    <property type="entry name" value="G_PROTEIN_RECEP_F1_1"/>
    <property type="match status" value="1"/>
</dbReference>
<accession>A0A3B4GK37</accession>
<dbReference type="Gene3D" id="1.20.1070.10">
    <property type="entry name" value="Rhodopsin 7-helix transmembrane proteins"/>
    <property type="match status" value="1"/>
</dbReference>
<keyword evidence="7 9" id="KW-0675">Receptor</keyword>
<dbReference type="InterPro" id="IPR050119">
    <property type="entry name" value="CCR1-9-like"/>
</dbReference>
<evidence type="ECO:0000313" key="15">
    <source>
        <dbReference type="RefSeq" id="XP_005742580.1"/>
    </source>
</evidence>
<dbReference type="GO" id="GO:0016493">
    <property type="term" value="F:C-C chemokine receptor activity"/>
    <property type="evidence" value="ECO:0007669"/>
    <property type="project" value="TreeGrafter"/>
</dbReference>
<evidence type="ECO:0000256" key="9">
    <source>
        <dbReference type="RuleBase" id="RU000688"/>
    </source>
</evidence>
<feature type="transmembrane region" description="Helical" evidence="10">
    <location>
        <begin position="221"/>
        <end position="241"/>
    </location>
</feature>
<evidence type="ECO:0000313" key="12">
    <source>
        <dbReference type="Ensembl" id="ENSPNYP00000021923.1"/>
    </source>
</evidence>
<evidence type="ECO:0000313" key="13">
    <source>
        <dbReference type="Proteomes" id="UP000695023"/>
    </source>
</evidence>
<feature type="domain" description="G-protein coupled receptors family 1 profile" evidence="11">
    <location>
        <begin position="41"/>
        <end position="281"/>
    </location>
</feature>
<comment type="similarity">
    <text evidence="9">Belongs to the G-protein coupled receptor 1 family.</text>
</comment>
<dbReference type="GO" id="GO:0019722">
    <property type="term" value="P:calcium-mediated signaling"/>
    <property type="evidence" value="ECO:0007669"/>
    <property type="project" value="TreeGrafter"/>
</dbReference>
<dbReference type="GO" id="GO:0060326">
    <property type="term" value="P:cell chemotaxis"/>
    <property type="evidence" value="ECO:0007669"/>
    <property type="project" value="TreeGrafter"/>
</dbReference>
<dbReference type="InterPro" id="IPR000355">
    <property type="entry name" value="Chemokine_rcpt"/>
</dbReference>
<evidence type="ECO:0000256" key="7">
    <source>
        <dbReference type="ARBA" id="ARBA00023170"/>
    </source>
</evidence>
<dbReference type="GeneTree" id="ENSGT01110000267168"/>
<evidence type="ECO:0000256" key="3">
    <source>
        <dbReference type="ARBA" id="ARBA00022692"/>
    </source>
</evidence>
<dbReference type="PANTHER" id="PTHR10489">
    <property type="entry name" value="CELL ADHESION MOLECULE"/>
    <property type="match status" value="1"/>
</dbReference>
<dbReference type="GO" id="GO:0019957">
    <property type="term" value="F:C-C chemokine binding"/>
    <property type="evidence" value="ECO:0007669"/>
    <property type="project" value="TreeGrafter"/>
</dbReference>
<evidence type="ECO:0000256" key="5">
    <source>
        <dbReference type="ARBA" id="ARBA00023040"/>
    </source>
</evidence>
<evidence type="ECO:0000313" key="14">
    <source>
        <dbReference type="RefSeq" id="XP_005742579.1"/>
    </source>
</evidence>
<dbReference type="Ensembl" id="ENSPNYT00000022457.1">
    <property type="protein sequence ID" value="ENSPNYP00000021923.1"/>
    <property type="gene ID" value="ENSPNYG00000016560.1"/>
</dbReference>
<dbReference type="GO" id="GO:0009897">
    <property type="term" value="C:external side of plasma membrane"/>
    <property type="evidence" value="ECO:0007669"/>
    <property type="project" value="TreeGrafter"/>
</dbReference>
<keyword evidence="3 9" id="KW-0812">Transmembrane</keyword>
<evidence type="ECO:0000256" key="8">
    <source>
        <dbReference type="ARBA" id="ARBA00023224"/>
    </source>
</evidence>
<dbReference type="InterPro" id="IPR000276">
    <property type="entry name" value="GPCR_Rhodpsn"/>
</dbReference>
<dbReference type="OrthoDB" id="8400053at2759"/>
<dbReference type="GO" id="GO:0007204">
    <property type="term" value="P:positive regulation of cytosolic calcium ion concentration"/>
    <property type="evidence" value="ECO:0007669"/>
    <property type="project" value="TreeGrafter"/>
</dbReference>
<evidence type="ECO:0000256" key="4">
    <source>
        <dbReference type="ARBA" id="ARBA00022989"/>
    </source>
</evidence>
<name>A0A3B4GK37_9CICH</name>
<dbReference type="GeneID" id="102215667"/>
<keyword evidence="6 10" id="KW-0472">Membrane</keyword>
<evidence type="ECO:0000256" key="1">
    <source>
        <dbReference type="ARBA" id="ARBA00004651"/>
    </source>
</evidence>
<evidence type="ECO:0000259" key="11">
    <source>
        <dbReference type="PROSITE" id="PS50262"/>
    </source>
</evidence>
<evidence type="ECO:0000256" key="2">
    <source>
        <dbReference type="ARBA" id="ARBA00022475"/>
    </source>
</evidence>
<dbReference type="PRINTS" id="PR00657">
    <property type="entry name" value="CCCHEMOKINER"/>
</dbReference>
<dbReference type="PANTHER" id="PTHR10489:SF730">
    <property type="entry name" value="CHEMOKINE XC RECEPTOR 1"/>
    <property type="match status" value="1"/>
</dbReference>
<protein>
    <submittedName>
        <fullName evidence="12 14 15">Chemokine XC receptor 1-like</fullName>
    </submittedName>
</protein>
<gene>
    <name evidence="14 15" type="primary">LOC102215667</name>
</gene>
<comment type="subcellular location">
    <subcellularLocation>
        <location evidence="1">Cell membrane</location>
        <topology evidence="1">Multi-pass membrane protein</topology>
    </subcellularLocation>
</comment>
<sequence length="339" mass="38460">MTNNFTMSDHGLSDVAFLCETDFPTFTGPFFILIFIISVIGNSLLLCVLFIYEGLKSITNIFILNLVCSDLIFTITLPFWAIDHLHHWVFGDFACKFLTAAFFVGLYSSVILLTAMTVDRFILVVLHNWPSNQVKRKRCGVGVCIAAWVISISASLSDAMIVKVVDWENVTYCGPEFDDKLGRYLQVSLLFFLPYAIIIFCYSAILMKVLQALNRKKHRTVAVLLCIVAAFFFCWGPYHIVLLIKSLYKPIGCKAEEQLAVAYHICEMLAYSHCCMNPLLCMLSQKMRKHLFNLLCCKKLCRKKREEDTGQNTSVTRNVAFTTVSSAVQLELHPLNIHS</sequence>
<proteinExistence type="inferred from homology"/>
<dbReference type="Proteomes" id="UP000695023">
    <property type="component" value="Unplaced"/>
</dbReference>
<reference evidence="12" key="1">
    <citation type="submission" date="2023-09" db="UniProtKB">
        <authorList>
            <consortium name="Ensembl"/>
        </authorList>
    </citation>
    <scope>IDENTIFICATION</scope>
</reference>
<feature type="transmembrane region" description="Helical" evidence="10">
    <location>
        <begin position="61"/>
        <end position="82"/>
    </location>
</feature>
<feature type="transmembrane region" description="Helical" evidence="10">
    <location>
        <begin position="97"/>
        <end position="118"/>
    </location>
</feature>
<dbReference type="PROSITE" id="PS50262">
    <property type="entry name" value="G_PROTEIN_RECEP_F1_2"/>
    <property type="match status" value="1"/>
</dbReference>
<feature type="transmembrane region" description="Helical" evidence="10">
    <location>
        <begin position="139"/>
        <end position="164"/>
    </location>
</feature>
<dbReference type="STRING" id="303518.ENSPNYP00000021923"/>
<dbReference type="GO" id="GO:0006955">
    <property type="term" value="P:immune response"/>
    <property type="evidence" value="ECO:0007669"/>
    <property type="project" value="TreeGrafter"/>
</dbReference>
<dbReference type="PRINTS" id="PR00237">
    <property type="entry name" value="GPCRRHODOPSN"/>
</dbReference>
<reference evidence="14 15" key="2">
    <citation type="submission" date="2025-04" db="UniProtKB">
        <authorList>
            <consortium name="RefSeq"/>
        </authorList>
    </citation>
    <scope>IDENTIFICATION</scope>
</reference>
<dbReference type="RefSeq" id="XP_005742579.1">
    <property type="nucleotide sequence ID" value="XM_005742522.2"/>
</dbReference>
<keyword evidence="4 10" id="KW-1133">Transmembrane helix</keyword>
<dbReference type="InterPro" id="IPR017452">
    <property type="entry name" value="GPCR_Rhodpsn_7TM"/>
</dbReference>
<feature type="transmembrane region" description="Helical" evidence="10">
    <location>
        <begin position="184"/>
        <end position="209"/>
    </location>
</feature>
<dbReference type="AlphaFoldDB" id="A0A3B4GK37"/>
<evidence type="ECO:0000256" key="6">
    <source>
        <dbReference type="ARBA" id="ARBA00023136"/>
    </source>
</evidence>